<comment type="caution">
    <text evidence="2">The sequence shown here is derived from an EMBL/GenBank/DDBJ whole genome shotgun (WGS) entry which is preliminary data.</text>
</comment>
<sequence length="178" mass="20150">MRSWEYAFDSSNFKAFVTECKRKAFAAIHAAFHQGCPGGGPLEGGAFSTPFSRSSRAAEFAVMVDFQLSLLYLTGRLLQQREDLLQQTREQMHSNAQQWGLRLNAQSRRIASLEETVQQLQLESVEQQAREPQLVAEEATRTTSPLPEESGNLVSQRLMEEAAELNRRLDECLEENSR</sequence>
<dbReference type="VEuPathDB" id="ToxoDB:LOC34624496"/>
<gene>
    <name evidence="2" type="ORF">cyc_08929</name>
</gene>
<reference evidence="2 3" key="1">
    <citation type="journal article" date="2016" name="BMC Genomics">
        <title>Comparative genomics reveals Cyclospora cayetanensis possesses coccidia-like metabolism and invasion components but unique surface antigens.</title>
        <authorList>
            <person name="Liu S."/>
            <person name="Wang L."/>
            <person name="Zheng H."/>
            <person name="Xu Z."/>
            <person name="Roellig D.M."/>
            <person name="Li N."/>
            <person name="Frace M.A."/>
            <person name="Tang K."/>
            <person name="Arrowood M.J."/>
            <person name="Moss D.M."/>
            <person name="Zhang L."/>
            <person name="Feng Y."/>
            <person name="Xiao L."/>
        </authorList>
    </citation>
    <scope>NUCLEOTIDE SEQUENCE [LARGE SCALE GENOMIC DNA]</scope>
    <source>
        <strain evidence="2 3">CHN_HEN01</strain>
    </source>
</reference>
<proteinExistence type="predicted"/>
<evidence type="ECO:0000256" key="1">
    <source>
        <dbReference type="SAM" id="MobiDB-lite"/>
    </source>
</evidence>
<feature type="region of interest" description="Disordered" evidence="1">
    <location>
        <begin position="125"/>
        <end position="154"/>
    </location>
</feature>
<name>A0A1D3D7G4_9EIME</name>
<dbReference type="Proteomes" id="UP000095192">
    <property type="component" value="Unassembled WGS sequence"/>
</dbReference>
<dbReference type="InParanoid" id="A0A1D3D7G4"/>
<dbReference type="EMBL" id="JROU02000397">
    <property type="protein sequence ID" value="OEH79397.1"/>
    <property type="molecule type" value="Genomic_DNA"/>
</dbReference>
<accession>A0A1D3D7G4</accession>
<evidence type="ECO:0000313" key="3">
    <source>
        <dbReference type="Proteomes" id="UP000095192"/>
    </source>
</evidence>
<protein>
    <submittedName>
        <fullName evidence="2">Uncharacterized protein</fullName>
    </submittedName>
</protein>
<keyword evidence="3" id="KW-1185">Reference proteome</keyword>
<organism evidence="2 3">
    <name type="scientific">Cyclospora cayetanensis</name>
    <dbReference type="NCBI Taxonomy" id="88456"/>
    <lineage>
        <taxon>Eukaryota</taxon>
        <taxon>Sar</taxon>
        <taxon>Alveolata</taxon>
        <taxon>Apicomplexa</taxon>
        <taxon>Conoidasida</taxon>
        <taxon>Coccidia</taxon>
        <taxon>Eucoccidiorida</taxon>
        <taxon>Eimeriorina</taxon>
        <taxon>Eimeriidae</taxon>
        <taxon>Cyclospora</taxon>
    </lineage>
</organism>
<dbReference type="VEuPathDB" id="ToxoDB:cyc_08929"/>
<dbReference type="AlphaFoldDB" id="A0A1D3D7G4"/>
<evidence type="ECO:0000313" key="2">
    <source>
        <dbReference type="EMBL" id="OEH79397.1"/>
    </source>
</evidence>